<keyword evidence="2" id="KW-1185">Reference proteome</keyword>
<dbReference type="Gene3D" id="3.40.50.150">
    <property type="entry name" value="Vaccinia Virus protein VP39"/>
    <property type="match status" value="1"/>
</dbReference>
<organism evidence="1 2">
    <name type="scientific">Microcella putealis</name>
    <dbReference type="NCBI Taxonomy" id="337005"/>
    <lineage>
        <taxon>Bacteria</taxon>
        <taxon>Bacillati</taxon>
        <taxon>Actinomycetota</taxon>
        <taxon>Actinomycetes</taxon>
        <taxon>Micrococcales</taxon>
        <taxon>Microbacteriaceae</taxon>
        <taxon>Microcella</taxon>
    </lineage>
</organism>
<dbReference type="InterPro" id="IPR029063">
    <property type="entry name" value="SAM-dependent_MTases_sf"/>
</dbReference>
<dbReference type="SUPFAM" id="SSF53335">
    <property type="entry name" value="S-adenosyl-L-methionine-dependent methyltransferases"/>
    <property type="match status" value="1"/>
</dbReference>
<dbReference type="RefSeq" id="WP_185740174.1">
    <property type="nucleotide sequence ID" value="NZ_SGWW01000004.1"/>
</dbReference>
<evidence type="ECO:0000313" key="1">
    <source>
        <dbReference type="EMBL" id="RZS55035.1"/>
    </source>
</evidence>
<comment type="caution">
    <text evidence="1">The sequence shown here is derived from an EMBL/GenBank/DDBJ whole genome shotgun (WGS) entry which is preliminary data.</text>
</comment>
<evidence type="ECO:0008006" key="3">
    <source>
        <dbReference type="Google" id="ProtNLM"/>
    </source>
</evidence>
<sequence length="283" mass="30596">MVDGRVTRGTTGVNRLRRMDRFIAAHPAWRQAAVPHAVDLGYGASWWTARELLARLRAVRPDARVTGIEIEPARVRRAQEQAEAARAAGEAGLDGLQFGVGGFEVPLVGGERPAVIRAANVLRQYDEGEVAAAWERMLARLAPGGLLVEGTSNEVGRLASWVTLRPEVGPETFTIALSVEALGTGDVSGRGGVATEEVVPSVVAERLPKALIHRNVPGEGVHELLRALDEQWVRAAPVGTFSARQRWIAAVRGLRDAGWPVRDGVTRWRLGELTVDWSAVAPR</sequence>
<accession>A0A4Q7LK57</accession>
<dbReference type="Proteomes" id="UP000293519">
    <property type="component" value="Unassembled WGS sequence"/>
</dbReference>
<dbReference type="EMBL" id="SGWW01000004">
    <property type="protein sequence ID" value="RZS55035.1"/>
    <property type="molecule type" value="Genomic_DNA"/>
</dbReference>
<gene>
    <name evidence="1" type="ORF">EV141_2016</name>
</gene>
<reference evidence="1 2" key="1">
    <citation type="journal article" date="2015" name="Stand. Genomic Sci.">
        <title>Genomic Encyclopedia of Bacterial and Archaeal Type Strains, Phase III: the genomes of soil and plant-associated and newly described type strains.</title>
        <authorList>
            <person name="Whitman W.B."/>
            <person name="Woyke T."/>
            <person name="Klenk H.P."/>
            <person name="Zhou Y."/>
            <person name="Lilburn T.G."/>
            <person name="Beck B.J."/>
            <person name="De Vos P."/>
            <person name="Vandamme P."/>
            <person name="Eisen J.A."/>
            <person name="Garrity G."/>
            <person name="Hugenholtz P."/>
            <person name="Kyrpides N.C."/>
        </authorList>
    </citation>
    <scope>NUCLEOTIDE SEQUENCE [LARGE SCALE GENOMIC DNA]</scope>
    <source>
        <strain evidence="1 2">CV2</strain>
    </source>
</reference>
<protein>
    <recommendedName>
        <fullName evidence="3">Methyltransferase family protein</fullName>
    </recommendedName>
</protein>
<proteinExistence type="predicted"/>
<evidence type="ECO:0000313" key="2">
    <source>
        <dbReference type="Proteomes" id="UP000293519"/>
    </source>
</evidence>
<name>A0A4Q7LK57_9MICO</name>
<dbReference type="AlphaFoldDB" id="A0A4Q7LK57"/>